<dbReference type="EMBL" id="MZGX01000028">
    <property type="protein sequence ID" value="OPX42507.1"/>
    <property type="molecule type" value="Genomic_DNA"/>
</dbReference>
<feature type="transmembrane region" description="Helical" evidence="1">
    <location>
        <begin position="29"/>
        <end position="52"/>
    </location>
</feature>
<feature type="transmembrane region" description="Helical" evidence="1">
    <location>
        <begin position="72"/>
        <end position="89"/>
    </location>
</feature>
<dbReference type="Proteomes" id="UP000191554">
    <property type="component" value="Unassembled WGS sequence"/>
</dbReference>
<keyword evidence="4" id="KW-1185">Reference proteome</keyword>
<sequence length="343" mass="36869">MEHLTHITGFLTRLFSLEYLPVLGDRASLGLLFLFGLLTAFHCIGMCGGLVLSGSMSGKGISHNAAYNAGRVLSYSIIGGLAGGIGHVFSPHGIWKGIVPLLGGIFMILLSIKMLNVFPVLRRLNISLPSSIAKKVFTGRYRSKLIIGLLSGLMPCGPLQMVQLYALGTKSVLSGAVSSFVFALGTVPLVFAFGVVNSALFKKHSKIITVISAVVILILGFNMSGRGLALAGIDLGLPFGGQSKYEYTSAPGITAEVQLIDSEIKAYEYPVIVVKKGIKVRWNLRAAAEELNECNNEIIIPDLKIEKKILPGDNVIEFIPEKAGDIVYTCWMGMIKSKIKVID</sequence>
<feature type="transmembrane region" description="Helical" evidence="1">
    <location>
        <begin position="145"/>
        <end position="166"/>
    </location>
</feature>
<dbReference type="Gene3D" id="2.60.40.420">
    <property type="entry name" value="Cupredoxins - blue copper proteins"/>
    <property type="match status" value="1"/>
</dbReference>
<reference evidence="3 4" key="1">
    <citation type="submission" date="2017-03" db="EMBL/GenBank/DDBJ databases">
        <title>Genome sequence of Clostridium hungatei DSM 14427.</title>
        <authorList>
            <person name="Poehlein A."/>
            <person name="Daniel R."/>
        </authorList>
    </citation>
    <scope>NUCLEOTIDE SEQUENCE [LARGE SCALE GENOMIC DNA]</scope>
    <source>
        <strain evidence="3 4">DSM 14427</strain>
    </source>
</reference>
<protein>
    <recommendedName>
        <fullName evidence="2">Urease accessory protein UreH-like transmembrane domain-containing protein</fullName>
    </recommendedName>
</protein>
<dbReference type="InterPro" id="IPR008972">
    <property type="entry name" value="Cupredoxin"/>
</dbReference>
<feature type="domain" description="Urease accessory protein UreH-like transmembrane" evidence="2">
    <location>
        <begin position="32"/>
        <end position="221"/>
    </location>
</feature>
<comment type="caution">
    <text evidence="3">The sequence shown here is derived from an EMBL/GenBank/DDBJ whole genome shotgun (WGS) entry which is preliminary data.</text>
</comment>
<evidence type="ECO:0000313" key="4">
    <source>
        <dbReference type="Proteomes" id="UP000191554"/>
    </source>
</evidence>
<dbReference type="STRING" id="48256.CLHUN_36320"/>
<dbReference type="RefSeq" id="WP_242656557.1">
    <property type="nucleotide sequence ID" value="NZ_MZGX01000028.1"/>
</dbReference>
<dbReference type="AlphaFoldDB" id="A0A1V4SGV8"/>
<keyword evidence="1" id="KW-0472">Membrane</keyword>
<accession>A0A1V4SGV8</accession>
<keyword evidence="1" id="KW-0812">Transmembrane</keyword>
<dbReference type="InterPro" id="IPR039447">
    <property type="entry name" value="UreH-like_TM_dom"/>
</dbReference>
<gene>
    <name evidence="3" type="ORF">CLHUN_36320</name>
</gene>
<name>A0A1V4SGV8_RUMHU</name>
<proteinExistence type="predicted"/>
<organism evidence="3 4">
    <name type="scientific">Ruminiclostridium hungatei</name>
    <name type="common">Clostridium hungatei</name>
    <dbReference type="NCBI Taxonomy" id="48256"/>
    <lineage>
        <taxon>Bacteria</taxon>
        <taxon>Bacillati</taxon>
        <taxon>Bacillota</taxon>
        <taxon>Clostridia</taxon>
        <taxon>Eubacteriales</taxon>
        <taxon>Oscillospiraceae</taxon>
        <taxon>Ruminiclostridium</taxon>
    </lineage>
</organism>
<evidence type="ECO:0000259" key="2">
    <source>
        <dbReference type="Pfam" id="PF13386"/>
    </source>
</evidence>
<dbReference type="SUPFAM" id="SSF49503">
    <property type="entry name" value="Cupredoxins"/>
    <property type="match status" value="1"/>
</dbReference>
<feature type="transmembrane region" description="Helical" evidence="1">
    <location>
        <begin position="172"/>
        <end position="195"/>
    </location>
</feature>
<feature type="transmembrane region" description="Helical" evidence="1">
    <location>
        <begin position="101"/>
        <end position="124"/>
    </location>
</feature>
<feature type="transmembrane region" description="Helical" evidence="1">
    <location>
        <begin position="207"/>
        <end position="225"/>
    </location>
</feature>
<dbReference type="Pfam" id="PF13386">
    <property type="entry name" value="DsbD_2"/>
    <property type="match status" value="1"/>
</dbReference>
<dbReference type="PANTHER" id="PTHR42208:SF1">
    <property type="entry name" value="HEAVY METAL TRANSPORTER"/>
    <property type="match status" value="1"/>
</dbReference>
<dbReference type="PANTHER" id="PTHR42208">
    <property type="entry name" value="HEAVY METAL TRANSPORTER-RELATED"/>
    <property type="match status" value="1"/>
</dbReference>
<keyword evidence="1" id="KW-1133">Transmembrane helix</keyword>
<evidence type="ECO:0000313" key="3">
    <source>
        <dbReference type="EMBL" id="OPX42507.1"/>
    </source>
</evidence>
<evidence type="ECO:0000256" key="1">
    <source>
        <dbReference type="SAM" id="Phobius"/>
    </source>
</evidence>